<evidence type="ECO:0000313" key="2">
    <source>
        <dbReference type="Proteomes" id="UP001596317"/>
    </source>
</evidence>
<sequence>MTVQRVTSLNAQGTYEITARYDPNNTNPSLVVTPFGRPEDKLTIPLR</sequence>
<evidence type="ECO:0000313" key="1">
    <source>
        <dbReference type="EMBL" id="MFC6663419.1"/>
    </source>
</evidence>
<dbReference type="Proteomes" id="UP001596317">
    <property type="component" value="Unassembled WGS sequence"/>
</dbReference>
<comment type="caution">
    <text evidence="1">The sequence shown here is derived from an EMBL/GenBank/DDBJ whole genome shotgun (WGS) entry which is preliminary data.</text>
</comment>
<keyword evidence="2" id="KW-1185">Reference proteome</keyword>
<gene>
    <name evidence="1" type="ORF">ACFP90_25665</name>
</gene>
<dbReference type="EMBL" id="JBHSWB010000003">
    <property type="protein sequence ID" value="MFC6663419.1"/>
    <property type="molecule type" value="Genomic_DNA"/>
</dbReference>
<accession>A0ABW1ZSD4</accession>
<reference evidence="2" key="1">
    <citation type="journal article" date="2019" name="Int. J. Syst. Evol. Microbiol.">
        <title>The Global Catalogue of Microorganisms (GCM) 10K type strain sequencing project: providing services to taxonomists for standard genome sequencing and annotation.</title>
        <authorList>
            <consortium name="The Broad Institute Genomics Platform"/>
            <consortium name="The Broad Institute Genome Sequencing Center for Infectious Disease"/>
            <person name="Wu L."/>
            <person name="Ma J."/>
        </authorList>
    </citation>
    <scope>NUCLEOTIDE SEQUENCE [LARGE SCALE GENOMIC DNA]</scope>
    <source>
        <strain evidence="2">CCUG 63830</strain>
    </source>
</reference>
<dbReference type="RefSeq" id="WP_380059183.1">
    <property type="nucleotide sequence ID" value="NZ_JBHSWB010000003.1"/>
</dbReference>
<name>A0ABW1ZSD4_9DEIO</name>
<proteinExistence type="predicted"/>
<organism evidence="1 2">
    <name type="scientific">Deinococcus multiflagellatus</name>
    <dbReference type="NCBI Taxonomy" id="1656887"/>
    <lineage>
        <taxon>Bacteria</taxon>
        <taxon>Thermotogati</taxon>
        <taxon>Deinococcota</taxon>
        <taxon>Deinococci</taxon>
        <taxon>Deinococcales</taxon>
        <taxon>Deinococcaceae</taxon>
        <taxon>Deinococcus</taxon>
    </lineage>
</organism>
<protein>
    <submittedName>
        <fullName evidence="1">Uncharacterized protein</fullName>
    </submittedName>
</protein>